<evidence type="ECO:0000259" key="8">
    <source>
        <dbReference type="Pfam" id="PF05193"/>
    </source>
</evidence>
<dbReference type="VEuPathDB" id="FungiDB:PADG_11423"/>
<dbReference type="RefSeq" id="XP_010758895.1">
    <property type="nucleotide sequence ID" value="XM_010760593.1"/>
</dbReference>
<dbReference type="AlphaFoldDB" id="A0A0A0HSU0"/>
<organism evidence="11 12">
    <name type="scientific">Paracoccidioides brasiliensis (strain Pb18)</name>
    <dbReference type="NCBI Taxonomy" id="502780"/>
    <lineage>
        <taxon>Eukaryota</taxon>
        <taxon>Fungi</taxon>
        <taxon>Dikarya</taxon>
        <taxon>Ascomycota</taxon>
        <taxon>Pezizomycotina</taxon>
        <taxon>Eurotiomycetes</taxon>
        <taxon>Eurotiomycetidae</taxon>
        <taxon>Onygenales</taxon>
        <taxon>Ajellomycetaceae</taxon>
        <taxon>Paracoccidioides</taxon>
    </lineage>
</organism>
<dbReference type="InterPro" id="IPR054734">
    <property type="entry name" value="PqqF-like_C_4"/>
</dbReference>
<dbReference type="FunFam" id="3.30.830.10:FF:000005">
    <property type="entry name" value="nardilysin isoform X1"/>
    <property type="match status" value="1"/>
</dbReference>
<dbReference type="Pfam" id="PF22456">
    <property type="entry name" value="PqqF-like_C_4"/>
    <property type="match status" value="1"/>
</dbReference>
<keyword evidence="12" id="KW-1185">Reference proteome</keyword>
<dbReference type="Pfam" id="PF16187">
    <property type="entry name" value="Peptidase_M16_M"/>
    <property type="match status" value="1"/>
</dbReference>
<accession>A0A0A0HSU0</accession>
<dbReference type="InterPro" id="IPR007863">
    <property type="entry name" value="Peptidase_M16_C"/>
</dbReference>
<feature type="domain" description="Peptidase M16 N-terminal" evidence="7">
    <location>
        <begin position="130"/>
        <end position="212"/>
    </location>
</feature>
<feature type="domain" description="Peptidase M16 middle/third" evidence="9">
    <location>
        <begin position="527"/>
        <end position="815"/>
    </location>
</feature>
<dbReference type="GO" id="GO:0005829">
    <property type="term" value="C:cytosol"/>
    <property type="evidence" value="ECO:0007669"/>
    <property type="project" value="TreeGrafter"/>
</dbReference>
<dbReference type="PANTHER" id="PTHR43690">
    <property type="entry name" value="NARDILYSIN"/>
    <property type="match status" value="1"/>
</dbReference>
<dbReference type="InterPro" id="IPR011765">
    <property type="entry name" value="Pept_M16_N"/>
</dbReference>
<evidence type="ECO:0000256" key="4">
    <source>
        <dbReference type="ARBA" id="ARBA00022801"/>
    </source>
</evidence>
<sequence>MSSRCLLWLPLSNTHTVLTNPLLAPFRSPSYPRAVSPPLITASTVAAIISPCLLLVSPAICSSATRHLFTSALSPRFSTQSAPLPSFPEQHQKHHYTMTAVERLADVLEKPSVDDRSYRVIRLPNKLEALLVHDPDTDKASASVNVNVGNFSDDDDLPGIAHAVEHALFMGTEKYPKENAYNQYLAAHSGYSNAYTAATETNYYFEVAATATSQSKSSPEIPPATAAFPAEVEPLTDGLSKPPFPSIADSAASSSNDLVPPLYGALDRFAQFFIAPLFLESTLDRELRAVDSENKKNLQNDAWRLLQLNKSLSNPKHPYHHFSTGNLKTLRDGPQSRGINVRDEFIRFYETNYSANRMKLVVLGQESLDELEGWVAELFADVKNKSLPQNRWDDVQPFTSENLQKICFAKPVMDSRSLDMLFPYQDEDDMYESKPSKYISHLIGHEGPGSILAYIKAKGWAYGLSAGALALCPGSALFTISVRLTEDGLKHYEEIVKVIFQYISLIKSRAPEEWIFDEMKNLAEVDFKFKQKSPASRFTSSLSSVMQKPYPREWLLSGPSLIRKFDEQAIRRGLDFFRADNFNIELVSQTYPGTWDSTEKWYGTEYRVEKISSDMLSQIERILQAPSNNPLPELHLPHKNEFVPTRLEVEKKDVLEPAKKPTLIRNDDRVRAWFKKDDTFFVPKATLEITLRNPLVYATPGNNVLTKIACGLIRDDLQEYSYDAELGGLDYSLSASVFGLEVTVSGYNDKMAVLLEKVLHSMRDFKVKPDRFKIVKDRMTKGFSNAEFQQPYHQVGNVTRYLTAEKAWINEQLAAELEHIEAEDVAAFFPQLLRQTHIELLGHGNLYKEDVLKMADLIESTFHARPLPKSQWHMRRNIIFPPGSNFVYEKTLKDPANVNHCIEYYLFVGSLMDPQLRAKSLLFGQLTNEPAFDQLRTQEQLGYVVWSGVRYAATTLGYRVIIQSDRTNQYLETRIDAFLAGFAETLDKMTGEEFEGHKRSLINKRLEKLKNLNSETGRFWSHIGSEYFDFLQHETDATIIAELSKAEMIEYYHQYIDPSSPTRAKLSVHLVAQSQAHKAVGSDATTEERKAKLVEQLSVILSSSSIEFDNNKFKSSFANVEITNCNSETKDAIMSTIKGFLEAEVKLDDEKVASIVGPTANVLDELLQVVSIVASLEADKVANGVANDTVMTKSQSVKPTYITNVPEYKARLEISTAPAPIVDLSEFEEVDAKL</sequence>
<evidence type="ECO:0000256" key="5">
    <source>
        <dbReference type="ARBA" id="ARBA00022833"/>
    </source>
</evidence>
<keyword evidence="6" id="KW-0482">Metalloprotease</keyword>
<keyword evidence="3" id="KW-0479">Metal-binding</keyword>
<dbReference type="PANTHER" id="PTHR43690:SF18">
    <property type="entry name" value="INSULIN-DEGRADING ENZYME-RELATED"/>
    <property type="match status" value="1"/>
</dbReference>
<dbReference type="InterPro" id="IPR032632">
    <property type="entry name" value="Peptidase_M16_M"/>
</dbReference>
<evidence type="ECO:0000259" key="9">
    <source>
        <dbReference type="Pfam" id="PF16187"/>
    </source>
</evidence>
<keyword evidence="5" id="KW-0862">Zinc</keyword>
<dbReference type="FunFam" id="3.30.830.10:FF:000003">
    <property type="entry name" value="Insulin-degrading enzyme"/>
    <property type="match status" value="1"/>
</dbReference>
<dbReference type="InterPro" id="IPR011249">
    <property type="entry name" value="Metalloenz_LuxS/M16"/>
</dbReference>
<evidence type="ECO:0000256" key="6">
    <source>
        <dbReference type="ARBA" id="ARBA00023049"/>
    </source>
</evidence>
<comment type="similarity">
    <text evidence="1">Belongs to the peptidase M16 family.</text>
</comment>
<dbReference type="eggNOG" id="KOG0959">
    <property type="taxonomic scope" value="Eukaryota"/>
</dbReference>
<dbReference type="STRING" id="502780.A0A0A0HSU0"/>
<dbReference type="FunCoup" id="A0A0A0HSU0">
    <property type="interactions" value="964"/>
</dbReference>
<reference evidence="11 12" key="1">
    <citation type="journal article" date="2011" name="PLoS Genet.">
        <title>Comparative genomic analysis of human fungal pathogens causing paracoccidioidomycosis.</title>
        <authorList>
            <person name="Desjardins C.A."/>
            <person name="Champion M.D."/>
            <person name="Holder J.W."/>
            <person name="Muszewska A."/>
            <person name="Goldberg J."/>
            <person name="Bailao A.M."/>
            <person name="Brigido M.M."/>
            <person name="Ferreira M.E."/>
            <person name="Garcia A.M."/>
            <person name="Grynberg M."/>
            <person name="Gujja S."/>
            <person name="Heiman D.I."/>
            <person name="Henn M.R."/>
            <person name="Kodira C.D."/>
            <person name="Leon-Narvaez H."/>
            <person name="Longo L.V."/>
            <person name="Ma L.J."/>
            <person name="Malavazi I."/>
            <person name="Matsuo A.L."/>
            <person name="Morais F.V."/>
            <person name="Pereira M."/>
            <person name="Rodriguez-Brito S."/>
            <person name="Sakthikumar S."/>
            <person name="Salem-Izacc S.M."/>
            <person name="Sykes S.M."/>
            <person name="Teixeira M.M."/>
            <person name="Vallejo M.C."/>
            <person name="Walter M.E."/>
            <person name="Yandava C."/>
            <person name="Young S."/>
            <person name="Zeng Q."/>
            <person name="Zucker J."/>
            <person name="Felipe M.S."/>
            <person name="Goldman G.H."/>
            <person name="Haas B.J."/>
            <person name="McEwen J.G."/>
            <person name="Nino-Vega G."/>
            <person name="Puccia R."/>
            <person name="San-Blas G."/>
            <person name="Soares C.M."/>
            <person name="Birren B.W."/>
            <person name="Cuomo C.A."/>
        </authorList>
    </citation>
    <scope>NUCLEOTIDE SEQUENCE [LARGE SCALE GENOMIC DNA]</scope>
    <source>
        <strain evidence="11 12">Pb18</strain>
    </source>
</reference>
<dbReference type="EMBL" id="KN275959">
    <property type="protein sequence ID" value="KGM92239.1"/>
    <property type="molecule type" value="Genomic_DNA"/>
</dbReference>
<evidence type="ECO:0008006" key="13">
    <source>
        <dbReference type="Google" id="ProtNLM"/>
    </source>
</evidence>
<evidence type="ECO:0000256" key="3">
    <source>
        <dbReference type="ARBA" id="ARBA00022723"/>
    </source>
</evidence>
<dbReference type="Proteomes" id="UP000001628">
    <property type="component" value="Unassembled WGS sequence"/>
</dbReference>
<dbReference type="OrthoDB" id="952271at2759"/>
<dbReference type="GeneID" id="22587320"/>
<dbReference type="GO" id="GO:0043171">
    <property type="term" value="P:peptide catabolic process"/>
    <property type="evidence" value="ECO:0007669"/>
    <property type="project" value="TreeGrafter"/>
</dbReference>
<evidence type="ECO:0000256" key="1">
    <source>
        <dbReference type="ARBA" id="ARBA00007261"/>
    </source>
</evidence>
<dbReference type="Pfam" id="PF05193">
    <property type="entry name" value="Peptidase_M16_C"/>
    <property type="match status" value="1"/>
</dbReference>
<dbReference type="KEGG" id="pbn:PADG_11423"/>
<gene>
    <name evidence="11" type="ORF">PADG_11423</name>
</gene>
<dbReference type="InterPro" id="IPR050626">
    <property type="entry name" value="Peptidase_M16"/>
</dbReference>
<dbReference type="Gene3D" id="3.30.830.10">
    <property type="entry name" value="Metalloenzyme, LuxS/M16 peptidase-like"/>
    <property type="match status" value="4"/>
</dbReference>
<evidence type="ECO:0000313" key="11">
    <source>
        <dbReference type="EMBL" id="KGM92239.1"/>
    </source>
</evidence>
<evidence type="ECO:0000313" key="12">
    <source>
        <dbReference type="Proteomes" id="UP000001628"/>
    </source>
</evidence>
<dbReference type="OMA" id="WIFDEMK"/>
<feature type="domain" description="Peptidase M16 C-terminal" evidence="8">
    <location>
        <begin position="342"/>
        <end position="521"/>
    </location>
</feature>
<name>A0A0A0HSU0_PARBD</name>
<evidence type="ECO:0000259" key="7">
    <source>
        <dbReference type="Pfam" id="PF00675"/>
    </source>
</evidence>
<dbReference type="GO" id="GO:0051603">
    <property type="term" value="P:proteolysis involved in protein catabolic process"/>
    <property type="evidence" value="ECO:0007669"/>
    <property type="project" value="TreeGrafter"/>
</dbReference>
<keyword evidence="4" id="KW-0378">Hydrolase</keyword>
<feature type="domain" description="Coenzyme PQQ synthesis protein F-like C-terminal lobe" evidence="10">
    <location>
        <begin position="922"/>
        <end position="1020"/>
    </location>
</feature>
<feature type="domain" description="Peptidase M16 N-terminal" evidence="7">
    <location>
        <begin position="262"/>
        <end position="316"/>
    </location>
</feature>
<evidence type="ECO:0000256" key="2">
    <source>
        <dbReference type="ARBA" id="ARBA00022670"/>
    </source>
</evidence>
<keyword evidence="2" id="KW-0645">Protease</keyword>
<dbReference type="GO" id="GO:0046872">
    <property type="term" value="F:metal ion binding"/>
    <property type="evidence" value="ECO:0007669"/>
    <property type="project" value="UniProtKB-KW"/>
</dbReference>
<dbReference type="GO" id="GO:0004222">
    <property type="term" value="F:metalloendopeptidase activity"/>
    <property type="evidence" value="ECO:0007669"/>
    <property type="project" value="TreeGrafter"/>
</dbReference>
<dbReference type="InParanoid" id="A0A0A0HSU0"/>
<dbReference type="SUPFAM" id="SSF63411">
    <property type="entry name" value="LuxS/MPP-like metallohydrolase"/>
    <property type="match status" value="4"/>
</dbReference>
<evidence type="ECO:0000259" key="10">
    <source>
        <dbReference type="Pfam" id="PF22456"/>
    </source>
</evidence>
<protein>
    <recommendedName>
        <fullName evidence="13">Insulysin</fullName>
    </recommendedName>
</protein>
<proteinExistence type="inferred from homology"/>
<dbReference type="HOGENOM" id="CLU_004639_1_2_1"/>
<dbReference type="Pfam" id="PF00675">
    <property type="entry name" value="Peptidase_M16"/>
    <property type="match status" value="2"/>
</dbReference>
<dbReference type="GO" id="GO:0005739">
    <property type="term" value="C:mitochondrion"/>
    <property type="evidence" value="ECO:0007669"/>
    <property type="project" value="TreeGrafter"/>
</dbReference>